<evidence type="ECO:0000256" key="2">
    <source>
        <dbReference type="SAM" id="SignalP"/>
    </source>
</evidence>
<evidence type="ECO:0000313" key="4">
    <source>
        <dbReference type="Proteomes" id="UP000239895"/>
    </source>
</evidence>
<keyword evidence="2" id="KW-0732">Signal</keyword>
<name>A0ABX5E9M7_9MICO</name>
<sequence>MRTMRQMVRWGAVLGAVALTAGCAEMLGNADADTDEPADPATLAERAEYYGVPPGLVLMVDGFVPAPGGGGAYGADGYAAVLVEDAEESTDVVMLSAVPGTIDAATCPELPVLTTTGTTAQGTVECSADGATFSRTAGTWHDYAVERDGAVVRISSDGVEPDVLRAALESVRVPTVGELDTILPPMTPPSPSGEAGSPSRPPTTSPSPSPVERGDLPPGDGAPDNSVGLGG</sequence>
<feature type="compositionally biased region" description="Pro residues" evidence="1">
    <location>
        <begin position="199"/>
        <end position="209"/>
    </location>
</feature>
<dbReference type="EMBL" id="PVTX01000015">
    <property type="protein sequence ID" value="PRZ03178.1"/>
    <property type="molecule type" value="Genomic_DNA"/>
</dbReference>
<accession>A0ABX5E9M7</accession>
<dbReference type="Proteomes" id="UP000239895">
    <property type="component" value="Unassembled WGS sequence"/>
</dbReference>
<feature type="signal peptide" evidence="2">
    <location>
        <begin position="1"/>
        <end position="23"/>
    </location>
</feature>
<protein>
    <recommendedName>
        <fullName evidence="5">DUF5642 domain-containing protein</fullName>
    </recommendedName>
</protein>
<evidence type="ECO:0000256" key="1">
    <source>
        <dbReference type="SAM" id="MobiDB-lite"/>
    </source>
</evidence>
<reference evidence="3 4" key="1">
    <citation type="submission" date="2018-03" db="EMBL/GenBank/DDBJ databases">
        <title>Comparative analysis of microorganisms from saline springs in Andes Mountain Range, Colombia.</title>
        <authorList>
            <person name="Rubin E."/>
        </authorList>
    </citation>
    <scope>NUCLEOTIDE SEQUENCE [LARGE SCALE GENOMIC DNA]</scope>
    <source>
        <strain evidence="3 4">CG 23</strain>
    </source>
</reference>
<comment type="caution">
    <text evidence="3">The sequence shown here is derived from an EMBL/GenBank/DDBJ whole genome shotgun (WGS) entry which is preliminary data.</text>
</comment>
<organism evidence="3 4">
    <name type="scientific">Isoptericola halotolerans</name>
    <dbReference type="NCBI Taxonomy" id="300560"/>
    <lineage>
        <taxon>Bacteria</taxon>
        <taxon>Bacillati</taxon>
        <taxon>Actinomycetota</taxon>
        <taxon>Actinomycetes</taxon>
        <taxon>Micrococcales</taxon>
        <taxon>Promicromonosporaceae</taxon>
        <taxon>Isoptericola</taxon>
    </lineage>
</organism>
<evidence type="ECO:0008006" key="5">
    <source>
        <dbReference type="Google" id="ProtNLM"/>
    </source>
</evidence>
<feature type="region of interest" description="Disordered" evidence="1">
    <location>
        <begin position="178"/>
        <end position="231"/>
    </location>
</feature>
<keyword evidence="4" id="KW-1185">Reference proteome</keyword>
<proteinExistence type="predicted"/>
<feature type="chain" id="PRO_5045658488" description="DUF5642 domain-containing protein" evidence="2">
    <location>
        <begin position="24"/>
        <end position="231"/>
    </location>
</feature>
<gene>
    <name evidence="3" type="ORF">BCL65_11545</name>
</gene>
<evidence type="ECO:0000313" key="3">
    <source>
        <dbReference type="EMBL" id="PRZ03178.1"/>
    </source>
</evidence>
<dbReference type="PROSITE" id="PS51257">
    <property type="entry name" value="PROKAR_LIPOPROTEIN"/>
    <property type="match status" value="1"/>
</dbReference>